<dbReference type="AlphaFoldDB" id="A0ABD3CP98"/>
<organism evidence="1 2">
    <name type="scientific">Castilleja foliolosa</name>
    <dbReference type="NCBI Taxonomy" id="1961234"/>
    <lineage>
        <taxon>Eukaryota</taxon>
        <taxon>Viridiplantae</taxon>
        <taxon>Streptophyta</taxon>
        <taxon>Embryophyta</taxon>
        <taxon>Tracheophyta</taxon>
        <taxon>Spermatophyta</taxon>
        <taxon>Magnoliopsida</taxon>
        <taxon>eudicotyledons</taxon>
        <taxon>Gunneridae</taxon>
        <taxon>Pentapetalae</taxon>
        <taxon>asterids</taxon>
        <taxon>lamiids</taxon>
        <taxon>Lamiales</taxon>
        <taxon>Orobanchaceae</taxon>
        <taxon>Pedicularideae</taxon>
        <taxon>Castillejinae</taxon>
        <taxon>Castilleja</taxon>
    </lineage>
</organism>
<evidence type="ECO:0000313" key="1">
    <source>
        <dbReference type="EMBL" id="KAL3631793.1"/>
    </source>
</evidence>
<proteinExistence type="predicted"/>
<name>A0ABD3CP98_9LAMI</name>
<gene>
    <name evidence="1" type="ORF">CASFOL_024777</name>
</gene>
<dbReference type="EMBL" id="JAVIJP010000032">
    <property type="protein sequence ID" value="KAL3631793.1"/>
    <property type="molecule type" value="Genomic_DNA"/>
</dbReference>
<accession>A0ABD3CP98</accession>
<dbReference type="Proteomes" id="UP001632038">
    <property type="component" value="Unassembled WGS sequence"/>
</dbReference>
<protein>
    <recommendedName>
        <fullName evidence="3">NAC domain-containing protein</fullName>
    </recommendedName>
</protein>
<keyword evidence="2" id="KW-1185">Reference proteome</keyword>
<comment type="caution">
    <text evidence="1">The sequence shown here is derived from an EMBL/GenBank/DDBJ whole genome shotgun (WGS) entry which is preliminary data.</text>
</comment>
<evidence type="ECO:0000313" key="2">
    <source>
        <dbReference type="Proteomes" id="UP001632038"/>
    </source>
</evidence>
<sequence length="204" mass="23262">MGFRYLLKKIGKKRRICRNNKGQKSGKNNMIKRCFRYETKKKEEDRNCKWLLKEYTGSRNVDDLITSSNCTSTSRGLDLNLAVVPLPPIDDDVRDEDLIVDLNLAVPLPPIDDDVRDEDVIVDLNLAVPLPIDDVRDEDLIFDLNLAVPMPEAEAESEPVNAEPEPVEEDDGFDFSMMLDDDLSWDFQFSLAGIPMDLLDTVWT</sequence>
<evidence type="ECO:0008006" key="3">
    <source>
        <dbReference type="Google" id="ProtNLM"/>
    </source>
</evidence>
<reference evidence="2" key="1">
    <citation type="journal article" date="2024" name="IScience">
        <title>Strigolactones Initiate the Formation of Haustorium-like Structures in Castilleja.</title>
        <authorList>
            <person name="Buerger M."/>
            <person name="Peterson D."/>
            <person name="Chory J."/>
        </authorList>
    </citation>
    <scope>NUCLEOTIDE SEQUENCE [LARGE SCALE GENOMIC DNA]</scope>
</reference>